<proteinExistence type="predicted"/>
<accession>A0A4Q9PME2</accession>
<dbReference type="PANTHER" id="PTHR40465:SF1">
    <property type="entry name" value="DUF6534 DOMAIN-CONTAINING PROTEIN"/>
    <property type="match status" value="1"/>
</dbReference>
<organism evidence="2 3">
    <name type="scientific">Dichomitus squalens</name>
    <dbReference type="NCBI Taxonomy" id="114155"/>
    <lineage>
        <taxon>Eukaryota</taxon>
        <taxon>Fungi</taxon>
        <taxon>Dikarya</taxon>
        <taxon>Basidiomycota</taxon>
        <taxon>Agaricomycotina</taxon>
        <taxon>Agaricomycetes</taxon>
        <taxon>Polyporales</taxon>
        <taxon>Polyporaceae</taxon>
        <taxon>Dichomitus</taxon>
    </lineage>
</organism>
<evidence type="ECO:0000313" key="3">
    <source>
        <dbReference type="Proteomes" id="UP000292082"/>
    </source>
</evidence>
<feature type="transmembrane region" description="Helical" evidence="1">
    <location>
        <begin position="6"/>
        <end position="23"/>
    </location>
</feature>
<name>A0A4Q9PME2_9APHY</name>
<dbReference type="Proteomes" id="UP000292082">
    <property type="component" value="Unassembled WGS sequence"/>
</dbReference>
<dbReference type="AlphaFoldDB" id="A0A4Q9PME2"/>
<feature type="transmembrane region" description="Helical" evidence="1">
    <location>
        <begin position="35"/>
        <end position="55"/>
    </location>
</feature>
<sequence>VVGYCLSWGLQGALTVQVYLYHLSFPADSRALKMLVYLVMIYEWVQTSLVTSYAMEVHVYDFGNVASIVQYHNTWFSVPIMSAGISFVVQCYFCWLIWAFSRLKVVTGVVLFVSG</sequence>
<feature type="non-terminal residue" evidence="2">
    <location>
        <position position="115"/>
    </location>
</feature>
<feature type="transmembrane region" description="Helical" evidence="1">
    <location>
        <begin position="75"/>
        <end position="98"/>
    </location>
</feature>
<keyword evidence="1" id="KW-0812">Transmembrane</keyword>
<keyword evidence="1" id="KW-0472">Membrane</keyword>
<evidence type="ECO:0000256" key="1">
    <source>
        <dbReference type="SAM" id="Phobius"/>
    </source>
</evidence>
<feature type="non-terminal residue" evidence="2">
    <location>
        <position position="1"/>
    </location>
</feature>
<gene>
    <name evidence="2" type="ORF">BD310DRAFT_795576</name>
</gene>
<evidence type="ECO:0000313" key="2">
    <source>
        <dbReference type="EMBL" id="TBU55403.1"/>
    </source>
</evidence>
<dbReference type="PANTHER" id="PTHR40465">
    <property type="entry name" value="CHROMOSOME 1, WHOLE GENOME SHOTGUN SEQUENCE"/>
    <property type="match status" value="1"/>
</dbReference>
<keyword evidence="3" id="KW-1185">Reference proteome</keyword>
<protein>
    <submittedName>
        <fullName evidence="2">Uncharacterized protein</fullName>
    </submittedName>
</protein>
<reference evidence="2 3" key="1">
    <citation type="submission" date="2019-01" db="EMBL/GenBank/DDBJ databases">
        <title>Draft genome sequences of three monokaryotic isolates of the white-rot basidiomycete fungus Dichomitus squalens.</title>
        <authorList>
            <consortium name="DOE Joint Genome Institute"/>
            <person name="Lopez S.C."/>
            <person name="Andreopoulos B."/>
            <person name="Pangilinan J."/>
            <person name="Lipzen A."/>
            <person name="Riley R."/>
            <person name="Ahrendt S."/>
            <person name="Ng V."/>
            <person name="Barry K."/>
            <person name="Daum C."/>
            <person name="Grigoriev I.V."/>
            <person name="Hilden K.S."/>
            <person name="Makela M.R."/>
            <person name="de Vries R.P."/>
        </authorList>
    </citation>
    <scope>NUCLEOTIDE SEQUENCE [LARGE SCALE GENOMIC DNA]</scope>
    <source>
        <strain evidence="2 3">CBS 464.89</strain>
    </source>
</reference>
<dbReference type="EMBL" id="ML145169">
    <property type="protein sequence ID" value="TBU55403.1"/>
    <property type="molecule type" value="Genomic_DNA"/>
</dbReference>
<keyword evidence="1" id="KW-1133">Transmembrane helix</keyword>